<dbReference type="InterPro" id="IPR006094">
    <property type="entry name" value="Oxid_FAD_bind_N"/>
</dbReference>
<dbReference type="PROSITE" id="PS51387">
    <property type="entry name" value="FAD_PCMH"/>
    <property type="match status" value="1"/>
</dbReference>
<comment type="caution">
    <text evidence="7">The sequence shown here is derived from an EMBL/GenBank/DDBJ whole genome shotgun (WGS) entry which is preliminary data.</text>
</comment>
<evidence type="ECO:0000313" key="8">
    <source>
        <dbReference type="Proteomes" id="UP001187682"/>
    </source>
</evidence>
<dbReference type="InterPro" id="IPR050416">
    <property type="entry name" value="FAD-linked_Oxidoreductase"/>
</dbReference>
<dbReference type="InterPro" id="IPR016167">
    <property type="entry name" value="FAD-bd_PCMH_sub1"/>
</dbReference>
<feature type="chain" id="PRO_5041968565" evidence="5">
    <location>
        <begin position="22"/>
        <end position="502"/>
    </location>
</feature>
<evidence type="ECO:0000256" key="1">
    <source>
        <dbReference type="ARBA" id="ARBA00005466"/>
    </source>
</evidence>
<proteinExistence type="inferred from homology"/>
<reference evidence="7" key="1">
    <citation type="submission" date="2018-03" db="EMBL/GenBank/DDBJ databases">
        <authorList>
            <person name="Guldener U."/>
        </authorList>
    </citation>
    <scope>NUCLEOTIDE SEQUENCE</scope>
</reference>
<dbReference type="Pfam" id="PF01565">
    <property type="entry name" value="FAD_binding_4"/>
    <property type="match status" value="1"/>
</dbReference>
<evidence type="ECO:0000259" key="6">
    <source>
        <dbReference type="PROSITE" id="PS51387"/>
    </source>
</evidence>
<dbReference type="PANTHER" id="PTHR42973:SF13">
    <property type="entry name" value="FAD-BINDING PCMH-TYPE DOMAIN-CONTAINING PROTEIN"/>
    <property type="match status" value="1"/>
</dbReference>
<dbReference type="GO" id="GO:0071949">
    <property type="term" value="F:FAD binding"/>
    <property type="evidence" value="ECO:0007669"/>
    <property type="project" value="InterPro"/>
</dbReference>
<evidence type="ECO:0000256" key="5">
    <source>
        <dbReference type="SAM" id="SignalP"/>
    </source>
</evidence>
<dbReference type="PANTHER" id="PTHR42973">
    <property type="entry name" value="BINDING OXIDOREDUCTASE, PUTATIVE (AFU_ORTHOLOGUE AFUA_1G17690)-RELATED"/>
    <property type="match status" value="1"/>
</dbReference>
<evidence type="ECO:0000256" key="4">
    <source>
        <dbReference type="ARBA" id="ARBA00023002"/>
    </source>
</evidence>
<keyword evidence="5" id="KW-0732">Signal</keyword>
<evidence type="ECO:0000313" key="7">
    <source>
        <dbReference type="EMBL" id="SPO03123.1"/>
    </source>
</evidence>
<evidence type="ECO:0000256" key="3">
    <source>
        <dbReference type="ARBA" id="ARBA00022827"/>
    </source>
</evidence>
<name>A0AAE8N0I0_9PEZI</name>
<dbReference type="InterPro" id="IPR016169">
    <property type="entry name" value="FAD-bd_PCMH_sub2"/>
</dbReference>
<dbReference type="Proteomes" id="UP001187682">
    <property type="component" value="Unassembled WGS sequence"/>
</dbReference>
<keyword evidence="8" id="KW-1185">Reference proteome</keyword>
<dbReference type="Gene3D" id="3.30.43.10">
    <property type="entry name" value="Uridine Diphospho-n-acetylenolpyruvylglucosamine Reductase, domain 2"/>
    <property type="match status" value="1"/>
</dbReference>
<sequence>MLPPAPIFLTTALLAASATLAVSTSTEAACDEIAAATPERVWSNRLSRTYYSEVNSYWSTTLRDAKPACLVLPQSAEEVAAAVRILNKYPDVQFAVKSGGHTPNERHSSVRDGVLISTRDLSGVTYDEETQIATVRPGGEWNDVIGPLDEQGVTVVGGRLGLVGVGGYLLQGGISFLSAQYGLAADSIVGWEMVAANGTILNIDASEEPELAVALRGSGSQFGIVTQFKIKAYPVAKVWGGTRIYDGGKASEIYSALHNFVPGNADDEKAAIILTDITAVGGTKLFLIFYFYDGPEPPTTGPFAQFLNIGSTLDTTSTQSYSALLKSNGESAELLQSRISFRTFTLPYVPDAPHMYSEISDKFTFLIKDILKSPLRLTSQCSIDFQPFPAIIGKHSQERGGNAMGIAGSDLDRILLEIQCSWLAGSDDEVFHDASRELVEWLAIKVPEWTKGVKYYLPYLMNDAAGDQNVTGTYQGYGKFKALQERMDPAGFFKKRGGGFVY</sequence>
<dbReference type="Gene3D" id="3.30.465.10">
    <property type="match status" value="1"/>
</dbReference>
<dbReference type="Gene3D" id="3.40.462.20">
    <property type="match status" value="1"/>
</dbReference>
<dbReference type="AlphaFoldDB" id="A0AAE8N0I0"/>
<dbReference type="InterPro" id="IPR016166">
    <property type="entry name" value="FAD-bd_PCMH"/>
</dbReference>
<accession>A0AAE8N0I0</accession>
<keyword evidence="2" id="KW-0285">Flavoprotein</keyword>
<organism evidence="7 8">
    <name type="scientific">Cephalotrichum gorgonifer</name>
    <dbReference type="NCBI Taxonomy" id="2041049"/>
    <lineage>
        <taxon>Eukaryota</taxon>
        <taxon>Fungi</taxon>
        <taxon>Dikarya</taxon>
        <taxon>Ascomycota</taxon>
        <taxon>Pezizomycotina</taxon>
        <taxon>Sordariomycetes</taxon>
        <taxon>Hypocreomycetidae</taxon>
        <taxon>Microascales</taxon>
        <taxon>Microascaceae</taxon>
        <taxon>Cephalotrichum</taxon>
    </lineage>
</organism>
<comment type="similarity">
    <text evidence="1">Belongs to the oxygen-dependent FAD-linked oxidoreductase family.</text>
</comment>
<keyword evidence="4" id="KW-0560">Oxidoreductase</keyword>
<feature type="domain" description="FAD-binding PCMH-type" evidence="6">
    <location>
        <begin position="63"/>
        <end position="235"/>
    </location>
</feature>
<dbReference type="EMBL" id="ONZQ02000007">
    <property type="protein sequence ID" value="SPO03123.1"/>
    <property type="molecule type" value="Genomic_DNA"/>
</dbReference>
<dbReference type="GO" id="GO:0016491">
    <property type="term" value="F:oxidoreductase activity"/>
    <property type="evidence" value="ECO:0007669"/>
    <property type="project" value="UniProtKB-KW"/>
</dbReference>
<keyword evidence="3" id="KW-0274">FAD</keyword>
<dbReference type="InterPro" id="IPR036318">
    <property type="entry name" value="FAD-bd_PCMH-like_sf"/>
</dbReference>
<protein>
    <submittedName>
        <fullName evidence="7">Related to 6-hydroxy-d-nicotine oxidase</fullName>
    </submittedName>
</protein>
<dbReference type="SUPFAM" id="SSF56176">
    <property type="entry name" value="FAD-binding/transporter-associated domain-like"/>
    <property type="match status" value="1"/>
</dbReference>
<evidence type="ECO:0000256" key="2">
    <source>
        <dbReference type="ARBA" id="ARBA00022630"/>
    </source>
</evidence>
<feature type="signal peptide" evidence="5">
    <location>
        <begin position="1"/>
        <end position="21"/>
    </location>
</feature>
<gene>
    <name evidence="7" type="ORF">DNG_05805</name>
</gene>